<evidence type="ECO:0000259" key="4">
    <source>
        <dbReference type="PROSITE" id="PS50995"/>
    </source>
</evidence>
<dbReference type="InterPro" id="IPR000835">
    <property type="entry name" value="HTH_MarR-typ"/>
</dbReference>
<dbReference type="GO" id="GO:0003677">
    <property type="term" value="F:DNA binding"/>
    <property type="evidence" value="ECO:0007669"/>
    <property type="project" value="UniProtKB-KW"/>
</dbReference>
<dbReference type="Proteomes" id="UP000676951">
    <property type="component" value="Chromosome"/>
</dbReference>
<organism evidence="5 6">
    <name type="scientific">Bradyrhizobium sediminis</name>
    <dbReference type="NCBI Taxonomy" id="2840469"/>
    <lineage>
        <taxon>Bacteria</taxon>
        <taxon>Pseudomonadati</taxon>
        <taxon>Pseudomonadota</taxon>
        <taxon>Alphaproteobacteria</taxon>
        <taxon>Hyphomicrobiales</taxon>
        <taxon>Nitrobacteraceae</taxon>
        <taxon>Bradyrhizobium</taxon>
    </lineage>
</organism>
<dbReference type="SMART" id="SM00347">
    <property type="entry name" value="HTH_MARR"/>
    <property type="match status" value="1"/>
</dbReference>
<dbReference type="PANTHER" id="PTHR35790:SF4">
    <property type="entry name" value="HTH-TYPE TRANSCRIPTIONAL REGULATOR PCHR"/>
    <property type="match status" value="1"/>
</dbReference>
<evidence type="ECO:0000313" key="5">
    <source>
        <dbReference type="EMBL" id="QWG21473.1"/>
    </source>
</evidence>
<dbReference type="SUPFAM" id="SSF46785">
    <property type="entry name" value="Winged helix' DNA-binding domain"/>
    <property type="match status" value="1"/>
</dbReference>
<evidence type="ECO:0000256" key="2">
    <source>
        <dbReference type="ARBA" id="ARBA00023125"/>
    </source>
</evidence>
<sequence>MAQVKTATERQASDGVIDLQRFFPYRLAVLAEEVSRTVAQLYSGRFDLTRHEWRVLAALAANRQMAAKDIAGYTTLDKMSVSRAVAALETNAYLTREEDPADRRNKILRLTPAGRALYQKIVPLARARERHILDALTSAERAALDVIMKKLLARARDLRERG</sequence>
<dbReference type="Pfam" id="PF12802">
    <property type="entry name" value="MarR_2"/>
    <property type="match status" value="1"/>
</dbReference>
<name>A0A975NU87_9BRAD</name>
<dbReference type="GO" id="GO:0003700">
    <property type="term" value="F:DNA-binding transcription factor activity"/>
    <property type="evidence" value="ECO:0007669"/>
    <property type="project" value="InterPro"/>
</dbReference>
<keyword evidence="1" id="KW-0805">Transcription regulation</keyword>
<dbReference type="AlphaFoldDB" id="A0A975NU87"/>
<dbReference type="PANTHER" id="PTHR35790">
    <property type="entry name" value="HTH-TYPE TRANSCRIPTIONAL REGULATOR PCHR"/>
    <property type="match status" value="1"/>
</dbReference>
<dbReference type="EMBL" id="CP076136">
    <property type="protein sequence ID" value="QWG21473.1"/>
    <property type="molecule type" value="Genomic_DNA"/>
</dbReference>
<dbReference type="InterPro" id="IPR052067">
    <property type="entry name" value="Metal_resp_HTH_trans_reg"/>
</dbReference>
<feature type="domain" description="HTH marR-type" evidence="4">
    <location>
        <begin position="20"/>
        <end position="153"/>
    </location>
</feature>
<keyword evidence="6" id="KW-1185">Reference proteome</keyword>
<evidence type="ECO:0000256" key="1">
    <source>
        <dbReference type="ARBA" id="ARBA00023015"/>
    </source>
</evidence>
<gene>
    <name evidence="5" type="ORF">KMZ93_15785</name>
</gene>
<evidence type="ECO:0000313" key="6">
    <source>
        <dbReference type="Proteomes" id="UP000676951"/>
    </source>
</evidence>
<dbReference type="PRINTS" id="PR00598">
    <property type="entry name" value="HTHMARR"/>
</dbReference>
<keyword evidence="2 5" id="KW-0238">DNA-binding</keyword>
<dbReference type="InterPro" id="IPR036390">
    <property type="entry name" value="WH_DNA-bd_sf"/>
</dbReference>
<reference evidence="5 6" key="1">
    <citation type="submission" date="2021-06" db="EMBL/GenBank/DDBJ databases">
        <title>Bradyrhizobium sp. S2-11-4 Genome sequencing.</title>
        <authorList>
            <person name="Jin L."/>
        </authorList>
    </citation>
    <scope>NUCLEOTIDE SEQUENCE [LARGE SCALE GENOMIC DNA]</scope>
    <source>
        <strain evidence="5 6">S2-11-4</strain>
    </source>
</reference>
<accession>A0A975NU87</accession>
<proteinExistence type="predicted"/>
<dbReference type="InterPro" id="IPR036388">
    <property type="entry name" value="WH-like_DNA-bd_sf"/>
</dbReference>
<dbReference type="PROSITE" id="PS50995">
    <property type="entry name" value="HTH_MARR_2"/>
    <property type="match status" value="1"/>
</dbReference>
<dbReference type="Gene3D" id="1.10.10.10">
    <property type="entry name" value="Winged helix-like DNA-binding domain superfamily/Winged helix DNA-binding domain"/>
    <property type="match status" value="1"/>
</dbReference>
<keyword evidence="3" id="KW-0804">Transcription</keyword>
<evidence type="ECO:0000256" key="3">
    <source>
        <dbReference type="ARBA" id="ARBA00023163"/>
    </source>
</evidence>
<protein>
    <submittedName>
        <fullName evidence="5">Winged helix DNA-binding protein</fullName>
    </submittedName>
</protein>